<dbReference type="InterPro" id="IPR013216">
    <property type="entry name" value="Methyltransf_11"/>
</dbReference>
<dbReference type="AlphaFoldDB" id="A0A382A7T4"/>
<dbReference type="EMBL" id="UINC01024219">
    <property type="protein sequence ID" value="SVA97429.1"/>
    <property type="molecule type" value="Genomic_DNA"/>
</dbReference>
<dbReference type="SUPFAM" id="SSF53335">
    <property type="entry name" value="S-adenosyl-L-methionine-dependent methyltransferases"/>
    <property type="match status" value="1"/>
</dbReference>
<dbReference type="Pfam" id="PF08241">
    <property type="entry name" value="Methyltransf_11"/>
    <property type="match status" value="1"/>
</dbReference>
<accession>A0A382A7T4</accession>
<dbReference type="CDD" id="cd02440">
    <property type="entry name" value="AdoMet_MTases"/>
    <property type="match status" value="1"/>
</dbReference>
<organism evidence="2">
    <name type="scientific">marine metagenome</name>
    <dbReference type="NCBI Taxonomy" id="408172"/>
    <lineage>
        <taxon>unclassified sequences</taxon>
        <taxon>metagenomes</taxon>
        <taxon>ecological metagenomes</taxon>
    </lineage>
</organism>
<dbReference type="PANTHER" id="PTHR45036:SF1">
    <property type="entry name" value="METHYLTRANSFERASE LIKE 7A"/>
    <property type="match status" value="1"/>
</dbReference>
<gene>
    <name evidence="2" type="ORF">METZ01_LOCUS150283</name>
</gene>
<feature type="non-terminal residue" evidence="2">
    <location>
        <position position="1"/>
    </location>
</feature>
<name>A0A382A7T4_9ZZZZ</name>
<reference evidence="2" key="1">
    <citation type="submission" date="2018-05" db="EMBL/GenBank/DDBJ databases">
        <authorList>
            <person name="Lanie J.A."/>
            <person name="Ng W.-L."/>
            <person name="Kazmierczak K.M."/>
            <person name="Andrzejewski T.M."/>
            <person name="Davidsen T.M."/>
            <person name="Wayne K.J."/>
            <person name="Tettelin H."/>
            <person name="Glass J.I."/>
            <person name="Rusch D."/>
            <person name="Podicherti R."/>
            <person name="Tsui H.-C.T."/>
            <person name="Winkler M.E."/>
        </authorList>
    </citation>
    <scope>NUCLEOTIDE SEQUENCE</scope>
</reference>
<sequence length="204" mass="23238">VQLSKWLFAQFYDLLNSVVEYKVLPYRRMTAGRCEGHVLEIGAGTGANLSVLQHTSSITAVEPDRYMRRKLLSTARKHNVLVNISSCKGEDLSFPDNHFDSVFTTLVLCMVEDVEAVMSEVYRVLKPGGRFYFYEHVVSKAPLGKGLQKLLNPFWRWMTTGCHLQRDIKHQLLDSQFQTVNLREFSLSVGIVVRIPNIVGYAVK</sequence>
<evidence type="ECO:0000313" key="2">
    <source>
        <dbReference type="EMBL" id="SVA97429.1"/>
    </source>
</evidence>
<dbReference type="InterPro" id="IPR052356">
    <property type="entry name" value="Thiol_S-MT"/>
</dbReference>
<dbReference type="Gene3D" id="3.40.50.150">
    <property type="entry name" value="Vaccinia Virus protein VP39"/>
    <property type="match status" value="1"/>
</dbReference>
<dbReference type="PANTHER" id="PTHR45036">
    <property type="entry name" value="METHYLTRANSFERASE LIKE 7B"/>
    <property type="match status" value="1"/>
</dbReference>
<dbReference type="GO" id="GO:0008757">
    <property type="term" value="F:S-adenosylmethionine-dependent methyltransferase activity"/>
    <property type="evidence" value="ECO:0007669"/>
    <property type="project" value="InterPro"/>
</dbReference>
<protein>
    <recommendedName>
        <fullName evidence="1">Methyltransferase type 11 domain-containing protein</fullName>
    </recommendedName>
</protein>
<dbReference type="InterPro" id="IPR029063">
    <property type="entry name" value="SAM-dependent_MTases_sf"/>
</dbReference>
<feature type="domain" description="Methyltransferase type 11" evidence="1">
    <location>
        <begin position="39"/>
        <end position="133"/>
    </location>
</feature>
<proteinExistence type="predicted"/>
<evidence type="ECO:0000259" key="1">
    <source>
        <dbReference type="Pfam" id="PF08241"/>
    </source>
</evidence>